<comment type="subcellular location">
    <subcellularLocation>
        <location evidence="1">Cell membrane</location>
        <topology evidence="1">Multi-pass membrane protein</topology>
    </subcellularLocation>
</comment>
<dbReference type="OrthoDB" id="141525at2"/>
<evidence type="ECO:0000256" key="6">
    <source>
        <dbReference type="ARBA" id="ARBA00022989"/>
    </source>
</evidence>
<dbReference type="PANTHER" id="PTHR33908:SF11">
    <property type="entry name" value="MEMBRANE PROTEIN"/>
    <property type="match status" value="1"/>
</dbReference>
<feature type="transmembrane region" description="Helical" evidence="8">
    <location>
        <begin position="299"/>
        <end position="324"/>
    </location>
</feature>
<feature type="transmembrane region" description="Helical" evidence="8">
    <location>
        <begin position="106"/>
        <end position="127"/>
    </location>
</feature>
<evidence type="ECO:0000313" key="10">
    <source>
        <dbReference type="EMBL" id="PDW03238.1"/>
    </source>
</evidence>
<organism evidence="10 11">
    <name type="scientific">Candidatus Viridilinea mediisalina</name>
    <dbReference type="NCBI Taxonomy" id="2024553"/>
    <lineage>
        <taxon>Bacteria</taxon>
        <taxon>Bacillati</taxon>
        <taxon>Chloroflexota</taxon>
        <taxon>Chloroflexia</taxon>
        <taxon>Chloroflexales</taxon>
        <taxon>Chloroflexineae</taxon>
        <taxon>Oscillochloridaceae</taxon>
        <taxon>Candidatus Viridilinea</taxon>
    </lineage>
</organism>
<evidence type="ECO:0000259" key="9">
    <source>
        <dbReference type="Pfam" id="PF13231"/>
    </source>
</evidence>
<evidence type="ECO:0000256" key="8">
    <source>
        <dbReference type="SAM" id="Phobius"/>
    </source>
</evidence>
<keyword evidence="7 8" id="KW-0472">Membrane</keyword>
<dbReference type="InterPro" id="IPR050297">
    <property type="entry name" value="LipidA_mod_glycosyltrf_83"/>
</dbReference>
<sequence length="537" mass="58953">MGSSLHTKKESYISTWKAVSLLLLLTLFALLPRILPPTSFTTTDEAAHWTERTANFLTALREGDLVATRQTYHPGVTTMWLAATGQVVGEAIHGAWDRVPFSVSRAFMRMPSGIVAALAVIAGYFMLRRLVSEQVACLGALLWATEPFLVAHARVMQTDSLLTSFMMMTLLTALLAFRIDEGPAGRDLPPRWGMLLGSGIMTGLATLTKSPALALLPIVGIIAFMSGRNATQFVRSVPIAPLLLWSLMIIFTWLIFYPAIWIEPLATIHLFSIGAASGTLDHEIGNFFLGQTVGDPGPLFYPVAIALRLTPWSMLGLGLLLIALVRGGISQAQRGVLLYLGLYLSFFMLAMTLGSKKLDRYVLPIFPVLAILSAFGLLWGAKAVSRWLSGYSKMIVLGVIAILSIFNLFYYHPYHLAYYNPLLGGGVVAARTILVGWGEGLDQAGAYIRAQPDGCDRPITMPIATFLLEPFVCSDVILDTSTHSQQAGYAVFYINQLQRDIGRQEYNRLVAQGLPKHTIHLYGIDYVYIFTLSSNNE</sequence>
<feature type="transmembrane region" description="Helical" evidence="8">
    <location>
        <begin position="213"/>
        <end position="230"/>
    </location>
</feature>
<reference evidence="11" key="1">
    <citation type="submission" date="2017-08" db="EMBL/GenBank/DDBJ databases">
        <authorList>
            <person name="Grouzdev D.S."/>
            <person name="Gaisin V.A."/>
            <person name="Rysina M.S."/>
            <person name="Gorlenko V.M."/>
        </authorList>
    </citation>
    <scope>NUCLEOTIDE SEQUENCE [LARGE SCALE GENOMIC DNA]</scope>
    <source>
        <strain evidence="11">Kir15-3F</strain>
    </source>
</reference>
<keyword evidence="6 8" id="KW-1133">Transmembrane helix</keyword>
<proteinExistence type="predicted"/>
<evidence type="ECO:0000313" key="11">
    <source>
        <dbReference type="Proteomes" id="UP000220527"/>
    </source>
</evidence>
<feature type="transmembrane region" description="Helical" evidence="8">
    <location>
        <begin position="336"/>
        <end position="355"/>
    </location>
</feature>
<feature type="transmembrane region" description="Helical" evidence="8">
    <location>
        <begin position="242"/>
        <end position="262"/>
    </location>
</feature>
<keyword evidence="4" id="KW-0808">Transferase</keyword>
<keyword evidence="5 8" id="KW-0812">Transmembrane</keyword>
<protein>
    <recommendedName>
        <fullName evidence="9">Glycosyltransferase RgtA/B/C/D-like domain-containing protein</fullName>
    </recommendedName>
</protein>
<evidence type="ECO:0000256" key="5">
    <source>
        <dbReference type="ARBA" id="ARBA00022692"/>
    </source>
</evidence>
<dbReference type="Pfam" id="PF13231">
    <property type="entry name" value="PMT_2"/>
    <property type="match status" value="1"/>
</dbReference>
<comment type="caution">
    <text evidence="10">The sequence shown here is derived from an EMBL/GenBank/DDBJ whole genome shotgun (WGS) entry which is preliminary data.</text>
</comment>
<dbReference type="EMBL" id="NQWI01000036">
    <property type="protein sequence ID" value="PDW03238.1"/>
    <property type="molecule type" value="Genomic_DNA"/>
</dbReference>
<evidence type="ECO:0000256" key="4">
    <source>
        <dbReference type="ARBA" id="ARBA00022679"/>
    </source>
</evidence>
<dbReference type="GO" id="GO:0009103">
    <property type="term" value="P:lipopolysaccharide biosynthetic process"/>
    <property type="evidence" value="ECO:0007669"/>
    <property type="project" value="UniProtKB-ARBA"/>
</dbReference>
<dbReference type="PANTHER" id="PTHR33908">
    <property type="entry name" value="MANNOSYLTRANSFERASE YKCB-RELATED"/>
    <property type="match status" value="1"/>
</dbReference>
<keyword evidence="11" id="KW-1185">Reference proteome</keyword>
<keyword evidence="3" id="KW-0328">Glycosyltransferase</keyword>
<evidence type="ECO:0000256" key="7">
    <source>
        <dbReference type="ARBA" id="ARBA00023136"/>
    </source>
</evidence>
<name>A0A2A6RK46_9CHLR</name>
<dbReference type="RefSeq" id="WP_097643958.1">
    <property type="nucleotide sequence ID" value="NZ_NQWI01000036.1"/>
</dbReference>
<accession>A0A2A6RK46</accession>
<dbReference type="InterPro" id="IPR038731">
    <property type="entry name" value="RgtA/B/C-like"/>
</dbReference>
<evidence type="ECO:0000256" key="2">
    <source>
        <dbReference type="ARBA" id="ARBA00022475"/>
    </source>
</evidence>
<feature type="transmembrane region" description="Helical" evidence="8">
    <location>
        <begin position="161"/>
        <end position="179"/>
    </location>
</feature>
<evidence type="ECO:0000256" key="1">
    <source>
        <dbReference type="ARBA" id="ARBA00004651"/>
    </source>
</evidence>
<evidence type="ECO:0000256" key="3">
    <source>
        <dbReference type="ARBA" id="ARBA00022676"/>
    </source>
</evidence>
<feature type="domain" description="Glycosyltransferase RgtA/B/C/D-like" evidence="9">
    <location>
        <begin position="104"/>
        <end position="255"/>
    </location>
</feature>
<feature type="transmembrane region" description="Helical" evidence="8">
    <location>
        <begin position="361"/>
        <end position="379"/>
    </location>
</feature>
<dbReference type="AlphaFoldDB" id="A0A2A6RK46"/>
<feature type="transmembrane region" description="Helical" evidence="8">
    <location>
        <begin position="391"/>
        <end position="411"/>
    </location>
</feature>
<dbReference type="Proteomes" id="UP000220527">
    <property type="component" value="Unassembled WGS sequence"/>
</dbReference>
<dbReference type="GO" id="GO:0016763">
    <property type="term" value="F:pentosyltransferase activity"/>
    <property type="evidence" value="ECO:0007669"/>
    <property type="project" value="TreeGrafter"/>
</dbReference>
<keyword evidence="2" id="KW-1003">Cell membrane</keyword>
<gene>
    <name evidence="10" type="ORF">CJ255_09975</name>
</gene>
<feature type="transmembrane region" description="Helical" evidence="8">
    <location>
        <begin position="12"/>
        <end position="31"/>
    </location>
</feature>
<dbReference type="GO" id="GO:0005886">
    <property type="term" value="C:plasma membrane"/>
    <property type="evidence" value="ECO:0007669"/>
    <property type="project" value="UniProtKB-SubCell"/>
</dbReference>